<name>A0A9X2RGP5_9BACT</name>
<dbReference type="GO" id="GO:0004077">
    <property type="term" value="F:biotin--[biotin carboxyl-carrier protein] ligase activity"/>
    <property type="evidence" value="ECO:0007669"/>
    <property type="project" value="UniProtKB-EC"/>
</dbReference>
<dbReference type="EMBL" id="JANDBC010000001">
    <property type="protein sequence ID" value="MCP9291673.1"/>
    <property type="molecule type" value="Genomic_DNA"/>
</dbReference>
<dbReference type="Pfam" id="PF03099">
    <property type="entry name" value="BPL_LplA_LipB"/>
    <property type="match status" value="1"/>
</dbReference>
<protein>
    <submittedName>
        <fullName evidence="3">Biotin--[acetyl-CoA-carboxylase] ligase</fullName>
        <ecNumber evidence="3">6.3.4.15</ecNumber>
    </submittedName>
</protein>
<dbReference type="RefSeq" id="WP_255134536.1">
    <property type="nucleotide sequence ID" value="NZ_JANDBC010000001.1"/>
</dbReference>
<comment type="caution">
    <text evidence="3">The sequence shown here is derived from an EMBL/GenBank/DDBJ whole genome shotgun (WGS) entry which is preliminary data.</text>
</comment>
<proteinExistence type="predicted"/>
<dbReference type="GO" id="GO:0005737">
    <property type="term" value="C:cytoplasm"/>
    <property type="evidence" value="ECO:0007669"/>
    <property type="project" value="TreeGrafter"/>
</dbReference>
<dbReference type="SUPFAM" id="SSF55681">
    <property type="entry name" value="Class II aaRS and biotin synthetases"/>
    <property type="match status" value="1"/>
</dbReference>
<sequence length="259" mass="29534">MFDSELFENHLATSWLGRSFYFFEELPSTNSYAKQLNGENSQHGALVLTDDQTGGRGQYDRIWKAEPGKNLTFSLVFEPQKAERFTLLTLACALAVSEIVNACAEVDTKLKWPNDILCNNKKLCGILTETQFSGNKLERVVVGLGLNINQVEFQGELAEKATSLRKECSKEFSREKVLADILQKIEYRYRLWNQFDADLVKQINRALIGFGEWTRLEVNDEQLDGEFKFLGVNESGSLIALNKDYDIRSFSHEQVRVQA</sequence>
<dbReference type="PANTHER" id="PTHR12835">
    <property type="entry name" value="BIOTIN PROTEIN LIGASE"/>
    <property type="match status" value="1"/>
</dbReference>
<evidence type="ECO:0000313" key="3">
    <source>
        <dbReference type="EMBL" id="MCP9291673.1"/>
    </source>
</evidence>
<dbReference type="PROSITE" id="PS51733">
    <property type="entry name" value="BPL_LPL_CATALYTIC"/>
    <property type="match status" value="1"/>
</dbReference>
<gene>
    <name evidence="3" type="ORF">NM125_08780</name>
</gene>
<dbReference type="InterPro" id="IPR004143">
    <property type="entry name" value="BPL_LPL_catalytic"/>
</dbReference>
<keyword evidence="1 3" id="KW-0436">Ligase</keyword>
<dbReference type="Gene3D" id="3.30.930.10">
    <property type="entry name" value="Bira Bifunctional Protein, Domain 2"/>
    <property type="match status" value="1"/>
</dbReference>
<dbReference type="NCBIfam" id="TIGR00121">
    <property type="entry name" value="birA_ligase"/>
    <property type="match status" value="1"/>
</dbReference>
<evidence type="ECO:0000259" key="2">
    <source>
        <dbReference type="PROSITE" id="PS51733"/>
    </source>
</evidence>
<dbReference type="AlphaFoldDB" id="A0A9X2RGP5"/>
<evidence type="ECO:0000313" key="4">
    <source>
        <dbReference type="Proteomes" id="UP001139125"/>
    </source>
</evidence>
<feature type="domain" description="BPL/LPL catalytic" evidence="2">
    <location>
        <begin position="15"/>
        <end position="193"/>
    </location>
</feature>
<dbReference type="PANTHER" id="PTHR12835:SF5">
    <property type="entry name" value="BIOTIN--PROTEIN LIGASE"/>
    <property type="match status" value="1"/>
</dbReference>
<accession>A0A9X2RGP5</accession>
<evidence type="ECO:0000256" key="1">
    <source>
        <dbReference type="ARBA" id="ARBA00022598"/>
    </source>
</evidence>
<reference evidence="3" key="1">
    <citation type="submission" date="2022-06" db="EMBL/GenBank/DDBJ databases">
        <title>Gracilimonas sp. CAU 1638 isolated from sea sediment.</title>
        <authorList>
            <person name="Kim W."/>
        </authorList>
    </citation>
    <scope>NUCLEOTIDE SEQUENCE</scope>
    <source>
        <strain evidence="3">CAU 1638</strain>
    </source>
</reference>
<dbReference type="CDD" id="cd16442">
    <property type="entry name" value="BPL"/>
    <property type="match status" value="1"/>
</dbReference>
<dbReference type="Proteomes" id="UP001139125">
    <property type="component" value="Unassembled WGS sequence"/>
</dbReference>
<dbReference type="EC" id="6.3.4.15" evidence="3"/>
<organism evidence="3 4">
    <name type="scientific">Gracilimonas sediminicola</name>
    <dbReference type="NCBI Taxonomy" id="2952158"/>
    <lineage>
        <taxon>Bacteria</taxon>
        <taxon>Pseudomonadati</taxon>
        <taxon>Balneolota</taxon>
        <taxon>Balneolia</taxon>
        <taxon>Balneolales</taxon>
        <taxon>Balneolaceae</taxon>
        <taxon>Gracilimonas</taxon>
    </lineage>
</organism>
<keyword evidence="4" id="KW-1185">Reference proteome</keyword>
<dbReference type="InterPro" id="IPR004408">
    <property type="entry name" value="Biotin_CoA_COase_ligase"/>
</dbReference>
<dbReference type="InterPro" id="IPR045864">
    <property type="entry name" value="aa-tRNA-synth_II/BPL/LPL"/>
</dbReference>